<feature type="domain" description="CopC" evidence="8">
    <location>
        <begin position="47"/>
        <end position="140"/>
    </location>
</feature>
<name>A0A2P8GW11_9MICO</name>
<dbReference type="GO" id="GO:0030313">
    <property type="term" value="C:cell envelope"/>
    <property type="evidence" value="ECO:0007669"/>
    <property type="project" value="UniProtKB-SubCell"/>
</dbReference>
<comment type="subcellular location">
    <subcellularLocation>
        <location evidence="1">Cell envelope</location>
    </subcellularLocation>
</comment>
<evidence type="ECO:0000259" key="8">
    <source>
        <dbReference type="Pfam" id="PF04234"/>
    </source>
</evidence>
<keyword evidence="6" id="KW-1133">Transmembrane helix</keyword>
<dbReference type="GO" id="GO:0005886">
    <property type="term" value="C:plasma membrane"/>
    <property type="evidence" value="ECO:0007669"/>
    <property type="project" value="TreeGrafter"/>
</dbReference>
<keyword evidence="6" id="KW-0812">Transmembrane</keyword>
<keyword evidence="3 7" id="KW-0732">Signal</keyword>
<dbReference type="Gene3D" id="2.60.40.1220">
    <property type="match status" value="1"/>
</dbReference>
<accession>A0A2P8GW11</accession>
<evidence type="ECO:0000313" key="12">
    <source>
        <dbReference type="Proteomes" id="UP000268291"/>
    </source>
</evidence>
<dbReference type="InterPro" id="IPR014755">
    <property type="entry name" value="Cu-Rt/internalin_Ig-like"/>
</dbReference>
<dbReference type="SUPFAM" id="SSF81296">
    <property type="entry name" value="E set domains"/>
    <property type="match status" value="1"/>
</dbReference>
<gene>
    <name evidence="9" type="ORF">CLV49_1766</name>
    <name evidence="10" type="ORF">ELQ93_10375</name>
</gene>
<keyword evidence="12" id="KW-1185">Reference proteome</keyword>
<feature type="region of interest" description="Disordered" evidence="5">
    <location>
        <begin position="135"/>
        <end position="182"/>
    </location>
</feature>
<dbReference type="GO" id="GO:0006825">
    <property type="term" value="P:copper ion transport"/>
    <property type="evidence" value="ECO:0007669"/>
    <property type="project" value="InterPro"/>
</dbReference>
<dbReference type="Proteomes" id="UP000241203">
    <property type="component" value="Unassembled WGS sequence"/>
</dbReference>
<dbReference type="InterPro" id="IPR032694">
    <property type="entry name" value="CopC/D"/>
</dbReference>
<dbReference type="AlphaFoldDB" id="A0A2P8GW11"/>
<reference evidence="10 12" key="2">
    <citation type="submission" date="2018-12" db="EMBL/GenBank/DDBJ databases">
        <authorList>
            <person name="hu s."/>
            <person name="Xu Y."/>
            <person name="Xu B."/>
            <person name="Li F."/>
        </authorList>
    </citation>
    <scope>NUCLEOTIDE SEQUENCE [LARGE SCALE GENOMIC DNA]</scope>
    <source>
        <strain evidence="10 12">KSW2-17</strain>
    </source>
</reference>
<protein>
    <submittedName>
        <fullName evidence="10">Copper resistance protein CopC</fullName>
    </submittedName>
</protein>
<evidence type="ECO:0000256" key="2">
    <source>
        <dbReference type="ARBA" id="ARBA00022723"/>
    </source>
</evidence>
<dbReference type="Pfam" id="PF04234">
    <property type="entry name" value="CopC"/>
    <property type="match status" value="1"/>
</dbReference>
<keyword evidence="6" id="KW-0472">Membrane</keyword>
<dbReference type="RefSeq" id="WP_106563206.1">
    <property type="nucleotide sequence ID" value="NZ_PYAU01000001.1"/>
</dbReference>
<dbReference type="PANTHER" id="PTHR34820:SF4">
    <property type="entry name" value="INNER MEMBRANE PROTEIN YEBZ"/>
    <property type="match status" value="1"/>
</dbReference>
<evidence type="ECO:0000256" key="4">
    <source>
        <dbReference type="ARBA" id="ARBA00023008"/>
    </source>
</evidence>
<keyword evidence="4" id="KW-0186">Copper</keyword>
<dbReference type="EMBL" id="RZGY01000001">
    <property type="protein sequence ID" value="RUQ87298.1"/>
    <property type="molecule type" value="Genomic_DNA"/>
</dbReference>
<feature type="signal peptide" evidence="7">
    <location>
        <begin position="1"/>
        <end position="46"/>
    </location>
</feature>
<evidence type="ECO:0000256" key="5">
    <source>
        <dbReference type="SAM" id="MobiDB-lite"/>
    </source>
</evidence>
<dbReference type="OrthoDB" id="5242236at2"/>
<dbReference type="InterPro" id="IPR014756">
    <property type="entry name" value="Ig_E-set"/>
</dbReference>
<evidence type="ECO:0000313" key="9">
    <source>
        <dbReference type="EMBL" id="PSL38152.1"/>
    </source>
</evidence>
<evidence type="ECO:0000313" key="11">
    <source>
        <dbReference type="Proteomes" id="UP000241203"/>
    </source>
</evidence>
<feature type="transmembrane region" description="Helical" evidence="6">
    <location>
        <begin position="188"/>
        <end position="209"/>
    </location>
</feature>
<evidence type="ECO:0000256" key="6">
    <source>
        <dbReference type="SAM" id="Phobius"/>
    </source>
</evidence>
<organism evidence="9 11">
    <name type="scientific">Labedella gwakjiensis</name>
    <dbReference type="NCBI Taxonomy" id="390269"/>
    <lineage>
        <taxon>Bacteria</taxon>
        <taxon>Bacillati</taxon>
        <taxon>Actinomycetota</taxon>
        <taxon>Actinomycetes</taxon>
        <taxon>Micrococcales</taxon>
        <taxon>Microbacteriaceae</taxon>
        <taxon>Labedella</taxon>
    </lineage>
</organism>
<evidence type="ECO:0000256" key="3">
    <source>
        <dbReference type="ARBA" id="ARBA00022729"/>
    </source>
</evidence>
<dbReference type="PANTHER" id="PTHR34820">
    <property type="entry name" value="INNER MEMBRANE PROTEIN YEBZ"/>
    <property type="match status" value="1"/>
</dbReference>
<evidence type="ECO:0000313" key="10">
    <source>
        <dbReference type="EMBL" id="RUQ87298.1"/>
    </source>
</evidence>
<dbReference type="InterPro" id="IPR007348">
    <property type="entry name" value="CopC_dom"/>
</dbReference>
<dbReference type="GO" id="GO:0046688">
    <property type="term" value="P:response to copper ion"/>
    <property type="evidence" value="ECO:0007669"/>
    <property type="project" value="InterPro"/>
</dbReference>
<sequence>MPRSSLLDSTPSTRPGRVRRPRTLLATATALGILLAATTAIAPASAHDELVSSTPAADAALDPAPSEIVLTYSDNILEVGVEVTVTDADGAEWVADTPAVSGPTVTVPLQSDMPGGAYTVDWRVVSSDGHPISGTIPFTVTTPASPSASPSPSASEPAVTTPTDSVTSAPSPSASSEPTEAGLSGGHLAIIAGIILAVIVIVAGVLFVVTRRRNGPDAGDDGARRDDDSL</sequence>
<comment type="caution">
    <text evidence="9">The sequence shown here is derived from an EMBL/GenBank/DDBJ whole genome shotgun (WGS) entry which is preliminary data.</text>
</comment>
<feature type="compositionally biased region" description="Low complexity" evidence="5">
    <location>
        <begin position="139"/>
        <end position="182"/>
    </location>
</feature>
<dbReference type="Proteomes" id="UP000268291">
    <property type="component" value="Unassembled WGS sequence"/>
</dbReference>
<keyword evidence="2" id="KW-0479">Metal-binding</keyword>
<evidence type="ECO:0000256" key="7">
    <source>
        <dbReference type="SAM" id="SignalP"/>
    </source>
</evidence>
<dbReference type="GO" id="GO:0005507">
    <property type="term" value="F:copper ion binding"/>
    <property type="evidence" value="ECO:0007669"/>
    <property type="project" value="InterPro"/>
</dbReference>
<dbReference type="EMBL" id="PYAU01000001">
    <property type="protein sequence ID" value="PSL38152.1"/>
    <property type="molecule type" value="Genomic_DNA"/>
</dbReference>
<evidence type="ECO:0000256" key="1">
    <source>
        <dbReference type="ARBA" id="ARBA00004196"/>
    </source>
</evidence>
<dbReference type="GO" id="GO:0042597">
    <property type="term" value="C:periplasmic space"/>
    <property type="evidence" value="ECO:0007669"/>
    <property type="project" value="InterPro"/>
</dbReference>
<reference evidence="9 11" key="1">
    <citation type="submission" date="2018-03" db="EMBL/GenBank/DDBJ databases">
        <title>Genomic Encyclopedia of Archaeal and Bacterial Type Strains, Phase II (KMG-II): from individual species to whole genera.</title>
        <authorList>
            <person name="Goeker M."/>
        </authorList>
    </citation>
    <scope>NUCLEOTIDE SEQUENCE [LARGE SCALE GENOMIC DNA]</scope>
    <source>
        <strain evidence="9 11">DSM 21548</strain>
    </source>
</reference>
<feature type="chain" id="PRO_5015164524" evidence="7">
    <location>
        <begin position="47"/>
        <end position="230"/>
    </location>
</feature>
<proteinExistence type="predicted"/>